<dbReference type="AlphaFoldDB" id="A0AAV4UXM8"/>
<protein>
    <submittedName>
        <fullName evidence="1">Uncharacterized protein</fullName>
    </submittedName>
</protein>
<proteinExistence type="predicted"/>
<accession>A0AAV4UXM8</accession>
<sequence length="155" mass="17134">MPVFVQCRFEASLDSSFSPVCHRTRQQVKDRLCANPTPGAQADIDVVETLCELINDVSCVSPKCTSRVSVSVFSPSTTIDIENVQDVLNTPIERHDCEGSPRINLLHSPNIEEMVLNPTDLEVRDLYAETNSISSNSCVFNAAAVKYRNFGIQKS</sequence>
<gene>
    <name evidence="1" type="ORF">CDAR_495231</name>
</gene>
<reference evidence="1 2" key="1">
    <citation type="submission" date="2021-06" db="EMBL/GenBank/DDBJ databases">
        <title>Caerostris darwini draft genome.</title>
        <authorList>
            <person name="Kono N."/>
            <person name="Arakawa K."/>
        </authorList>
    </citation>
    <scope>NUCLEOTIDE SEQUENCE [LARGE SCALE GENOMIC DNA]</scope>
</reference>
<evidence type="ECO:0000313" key="2">
    <source>
        <dbReference type="Proteomes" id="UP001054837"/>
    </source>
</evidence>
<organism evidence="1 2">
    <name type="scientific">Caerostris darwini</name>
    <dbReference type="NCBI Taxonomy" id="1538125"/>
    <lineage>
        <taxon>Eukaryota</taxon>
        <taxon>Metazoa</taxon>
        <taxon>Ecdysozoa</taxon>
        <taxon>Arthropoda</taxon>
        <taxon>Chelicerata</taxon>
        <taxon>Arachnida</taxon>
        <taxon>Araneae</taxon>
        <taxon>Araneomorphae</taxon>
        <taxon>Entelegynae</taxon>
        <taxon>Araneoidea</taxon>
        <taxon>Araneidae</taxon>
        <taxon>Caerostris</taxon>
    </lineage>
</organism>
<dbReference type="Proteomes" id="UP001054837">
    <property type="component" value="Unassembled WGS sequence"/>
</dbReference>
<name>A0AAV4UXM8_9ARAC</name>
<evidence type="ECO:0000313" key="1">
    <source>
        <dbReference type="EMBL" id="GIY62498.1"/>
    </source>
</evidence>
<keyword evidence="2" id="KW-1185">Reference proteome</keyword>
<comment type="caution">
    <text evidence="1">The sequence shown here is derived from an EMBL/GenBank/DDBJ whole genome shotgun (WGS) entry which is preliminary data.</text>
</comment>
<dbReference type="EMBL" id="BPLQ01012095">
    <property type="protein sequence ID" value="GIY62498.1"/>
    <property type="molecule type" value="Genomic_DNA"/>
</dbReference>